<dbReference type="eggNOG" id="KOG0619">
    <property type="taxonomic scope" value="Eukaryota"/>
</dbReference>
<keyword evidence="23" id="KW-1185">Reference proteome</keyword>
<evidence type="ECO:0000259" key="21">
    <source>
        <dbReference type="Pfam" id="PF08263"/>
    </source>
</evidence>
<dbReference type="FunFam" id="3.80.10.10:FF:000649">
    <property type="entry name" value="Leucine Rich Repeat family protein"/>
    <property type="match status" value="1"/>
</dbReference>
<dbReference type="FunFam" id="3.80.10.10:FF:000095">
    <property type="entry name" value="LRR receptor-like serine/threonine-protein kinase GSO1"/>
    <property type="match status" value="1"/>
</dbReference>
<feature type="chain" id="PRO_5002354974" description="non-specific serine/threonine protein kinase" evidence="20">
    <location>
        <begin position="19"/>
        <end position="855"/>
    </location>
</feature>
<dbReference type="GO" id="GO:0009742">
    <property type="term" value="P:brassinosteroid mediated signaling pathway"/>
    <property type="evidence" value="ECO:0007669"/>
    <property type="project" value="UniProtKB-KW"/>
</dbReference>
<evidence type="ECO:0000256" key="17">
    <source>
        <dbReference type="ARBA" id="ARBA00047899"/>
    </source>
</evidence>
<proteinExistence type="inferred from homology"/>
<accession>A0A0E0BKB1</accession>
<evidence type="ECO:0000256" key="15">
    <source>
        <dbReference type="ARBA" id="ARBA00023136"/>
    </source>
</evidence>
<dbReference type="PANTHER" id="PTHR48063">
    <property type="entry name" value="LRR RECEPTOR-LIKE KINASE"/>
    <property type="match status" value="1"/>
</dbReference>
<dbReference type="Pfam" id="PF00560">
    <property type="entry name" value="LRR_1"/>
    <property type="match status" value="5"/>
</dbReference>
<dbReference type="PANTHER" id="PTHR48063:SF55">
    <property type="entry name" value="LEUCINE-RICH REPEAT-CONTAINING N-TERMINAL PLANT-TYPE DOMAIN-CONTAINING PROTEIN"/>
    <property type="match status" value="1"/>
</dbReference>
<dbReference type="Gene3D" id="3.80.10.10">
    <property type="entry name" value="Ribonuclease Inhibitor"/>
    <property type="match status" value="4"/>
</dbReference>
<evidence type="ECO:0000256" key="14">
    <source>
        <dbReference type="ARBA" id="ARBA00022989"/>
    </source>
</evidence>
<evidence type="ECO:0000256" key="6">
    <source>
        <dbReference type="ARBA" id="ARBA00022614"/>
    </source>
</evidence>
<keyword evidence="15 19" id="KW-0472">Membrane</keyword>
<dbReference type="STRING" id="40148.A0A0E0BKB1"/>
<reference evidence="22" key="1">
    <citation type="submission" date="2015-04" db="UniProtKB">
        <authorList>
            <consortium name="EnsemblPlants"/>
        </authorList>
    </citation>
    <scope>IDENTIFICATION</scope>
</reference>
<keyword evidence="10" id="KW-0677">Repeat</keyword>
<dbReference type="FunFam" id="3.80.10.10:FF:000111">
    <property type="entry name" value="LRR receptor-like serine/threonine-protein kinase ERECTA"/>
    <property type="match status" value="1"/>
</dbReference>
<comment type="catalytic activity">
    <reaction evidence="17">
        <text>L-threonyl-[protein] + ATP = O-phospho-L-threonyl-[protein] + ADP + H(+)</text>
        <dbReference type="Rhea" id="RHEA:46608"/>
        <dbReference type="Rhea" id="RHEA-COMP:11060"/>
        <dbReference type="Rhea" id="RHEA-COMP:11605"/>
        <dbReference type="ChEBI" id="CHEBI:15378"/>
        <dbReference type="ChEBI" id="CHEBI:30013"/>
        <dbReference type="ChEBI" id="CHEBI:30616"/>
        <dbReference type="ChEBI" id="CHEBI:61977"/>
        <dbReference type="ChEBI" id="CHEBI:456216"/>
        <dbReference type="EC" id="2.7.11.1"/>
    </reaction>
</comment>
<keyword evidence="16" id="KW-0325">Glycoprotein</keyword>
<dbReference type="EC" id="2.7.11.1" evidence="3"/>
<feature type="transmembrane region" description="Helical" evidence="19">
    <location>
        <begin position="795"/>
        <end position="818"/>
    </location>
</feature>
<feature type="domain" description="Leucine-rich repeat-containing N-terminal plant-type" evidence="21">
    <location>
        <begin position="48"/>
        <end position="90"/>
    </location>
</feature>
<evidence type="ECO:0000256" key="20">
    <source>
        <dbReference type="SAM" id="SignalP"/>
    </source>
</evidence>
<evidence type="ECO:0000256" key="10">
    <source>
        <dbReference type="ARBA" id="ARBA00022737"/>
    </source>
</evidence>
<evidence type="ECO:0000256" key="7">
    <source>
        <dbReference type="ARBA" id="ARBA00022626"/>
    </source>
</evidence>
<comment type="similarity">
    <text evidence="2">Belongs to the RLP family.</text>
</comment>
<dbReference type="InterPro" id="IPR001611">
    <property type="entry name" value="Leu-rich_rpt"/>
</dbReference>
<keyword evidence="12" id="KW-0418">Kinase</keyword>
<evidence type="ECO:0000256" key="13">
    <source>
        <dbReference type="ARBA" id="ARBA00022840"/>
    </source>
</evidence>
<organism evidence="22">
    <name type="scientific">Oryza glumipatula</name>
    <dbReference type="NCBI Taxonomy" id="40148"/>
    <lineage>
        <taxon>Eukaryota</taxon>
        <taxon>Viridiplantae</taxon>
        <taxon>Streptophyta</taxon>
        <taxon>Embryophyta</taxon>
        <taxon>Tracheophyta</taxon>
        <taxon>Spermatophyta</taxon>
        <taxon>Magnoliopsida</taxon>
        <taxon>Liliopsida</taxon>
        <taxon>Poales</taxon>
        <taxon>Poaceae</taxon>
        <taxon>BOP clade</taxon>
        <taxon>Oryzoideae</taxon>
        <taxon>Oryzeae</taxon>
        <taxon>Oryzinae</taxon>
        <taxon>Oryza</taxon>
    </lineage>
</organism>
<keyword evidence="4" id="KW-1003">Cell membrane</keyword>
<keyword evidence="13" id="KW-0067">ATP-binding</keyword>
<dbReference type="GO" id="GO:0005524">
    <property type="term" value="F:ATP binding"/>
    <property type="evidence" value="ECO:0007669"/>
    <property type="project" value="UniProtKB-KW"/>
</dbReference>
<dbReference type="SMART" id="SM00369">
    <property type="entry name" value="LRR_TYP"/>
    <property type="match status" value="6"/>
</dbReference>
<keyword evidence="5" id="KW-0808">Transferase</keyword>
<keyword evidence="5" id="KW-0723">Serine/threonine-protein kinase</keyword>
<protein>
    <recommendedName>
        <fullName evidence="3">non-specific serine/threonine protein kinase</fullName>
        <ecNumber evidence="3">2.7.11.1</ecNumber>
    </recommendedName>
</protein>
<evidence type="ECO:0000313" key="22">
    <source>
        <dbReference type="EnsemblPlants" id="OGLUM11G16680.1"/>
    </source>
</evidence>
<dbReference type="FunFam" id="3.80.10.10:FF:000400">
    <property type="entry name" value="Nuclear pore complex protein NUP107"/>
    <property type="match status" value="1"/>
</dbReference>
<sequence length="855" mass="94954">MMHLSAVKLLLLIAAVAAACGFSWPAATATTQVQLRPNGDDAVASCLPHERDALLAFKHGITSDNSSFLSSWRRRGKEDDCCRWRGIACSSQTGHVVKLDLGGSGLEGQISPSLLSLDQLEFLDLSDTYLQGANGSVPEFLASFNNLRHLDLSYMFFTGMFPLQLGNLTKLEYLNLSYAYSIMWGEVPHQLGNLSNLRYLDLSHIADTYAMDITWLAHLHFLEYLDMSYIDLSMAVADLPLVVNMIPHLRVLSLRNCSIPSANQTLTHMNLTKLEKLDLSMNYFGHPISSCWFWKITSIKSLSLSETYLDGPFPDALGGMTSLQELDFTNNANAVTMTIDLKNLCELENIWLDGSLLPVNIAEFLEKLPRCSSSPLNILSLSGNNMTGTLPKSIWQFNNLDTLDLSNNNISGDIAPGVQNLTRLVSLILNSNKLTGQIPKLPKSLQVLDISMNFLSGNLPSKFGAPRLTELILSNNRITGHVSGSICKLQDMYMLDLSNNFIEGELPCCVRMPNLTFLLVGNNRFSGEFPLCLQTLRSLAFLDLSRNKFNGALPMRIGDLESLRMLQLSHNMFSGDIPISITNLDRLQYLNLAGNNISGSIPRNLIKLTSMTLKRSPGMPEDWFEDIIDRYLPIELFSLVMKHQELKYGGVTVFDMVGIDLSLNDLTGEIPVEITSLDGLKNLNLSWNHFSGKIPEDIGSMKSLESLDLSRNNISDEMPSSMSDLTYLSSLDLSYNDLVGRIPQGIQLDTLYANNPSMYDENDGLCGPPLQSNCSGNTASKLGSRKRSTKDLEPMFFYFGLMSGYVVGLWVVFCATLFKRSCRVAYFRQANKLYNKAYVCAVVTLARLTRQATAN</sequence>
<evidence type="ECO:0000313" key="23">
    <source>
        <dbReference type="Proteomes" id="UP000026961"/>
    </source>
</evidence>
<reference evidence="22" key="2">
    <citation type="submission" date="2018-05" db="EMBL/GenBank/DDBJ databases">
        <title>OgluRS3 (Oryza glumaepatula Reference Sequence Version 3).</title>
        <authorList>
            <person name="Zhang J."/>
            <person name="Kudrna D."/>
            <person name="Lee S."/>
            <person name="Talag J."/>
            <person name="Welchert J."/>
            <person name="Wing R.A."/>
        </authorList>
    </citation>
    <scope>NUCLEOTIDE SEQUENCE [LARGE SCALE GENOMIC DNA]</scope>
</reference>
<dbReference type="GO" id="GO:0009653">
    <property type="term" value="P:anatomical structure morphogenesis"/>
    <property type="evidence" value="ECO:0007669"/>
    <property type="project" value="UniProtKB-ARBA"/>
</dbReference>
<dbReference type="InterPro" id="IPR003591">
    <property type="entry name" value="Leu-rich_rpt_typical-subtyp"/>
</dbReference>
<keyword evidence="6" id="KW-0433">Leucine-rich repeat</keyword>
<comment type="catalytic activity">
    <reaction evidence="18">
        <text>L-seryl-[protein] + ATP = O-phospho-L-seryl-[protein] + ADP + H(+)</text>
        <dbReference type="Rhea" id="RHEA:17989"/>
        <dbReference type="Rhea" id="RHEA-COMP:9863"/>
        <dbReference type="Rhea" id="RHEA-COMP:11604"/>
        <dbReference type="ChEBI" id="CHEBI:15378"/>
        <dbReference type="ChEBI" id="CHEBI:29999"/>
        <dbReference type="ChEBI" id="CHEBI:30616"/>
        <dbReference type="ChEBI" id="CHEBI:83421"/>
        <dbReference type="ChEBI" id="CHEBI:456216"/>
        <dbReference type="EC" id="2.7.11.1"/>
    </reaction>
</comment>
<dbReference type="SUPFAM" id="SSF52047">
    <property type="entry name" value="RNI-like"/>
    <property type="match status" value="2"/>
</dbReference>
<evidence type="ECO:0000256" key="18">
    <source>
        <dbReference type="ARBA" id="ARBA00048679"/>
    </source>
</evidence>
<dbReference type="GO" id="GO:0004674">
    <property type="term" value="F:protein serine/threonine kinase activity"/>
    <property type="evidence" value="ECO:0007669"/>
    <property type="project" value="UniProtKB-KW"/>
</dbReference>
<dbReference type="InterPro" id="IPR046956">
    <property type="entry name" value="RLP23-like"/>
</dbReference>
<comment type="subcellular location">
    <subcellularLocation>
        <location evidence="1">Cell membrane</location>
        <topology evidence="1">Single-pass type I membrane protein</topology>
    </subcellularLocation>
</comment>
<dbReference type="GO" id="GO:0099402">
    <property type="term" value="P:plant organ development"/>
    <property type="evidence" value="ECO:0007669"/>
    <property type="project" value="UniProtKB-ARBA"/>
</dbReference>
<dbReference type="HOGENOM" id="CLU_000288_18_3_1"/>
<dbReference type="Gramene" id="OGLUM11G16680.1">
    <property type="protein sequence ID" value="OGLUM11G16680.1"/>
    <property type="gene ID" value="OGLUM11G16680"/>
</dbReference>
<dbReference type="InterPro" id="IPR032675">
    <property type="entry name" value="LRR_dom_sf"/>
</dbReference>
<dbReference type="GO" id="GO:0005886">
    <property type="term" value="C:plasma membrane"/>
    <property type="evidence" value="ECO:0007669"/>
    <property type="project" value="UniProtKB-SubCell"/>
</dbReference>
<dbReference type="EnsemblPlants" id="OGLUM11G16680.1">
    <property type="protein sequence ID" value="OGLUM11G16680.1"/>
    <property type="gene ID" value="OGLUM11G16680"/>
</dbReference>
<name>A0A0E0BKB1_9ORYZ</name>
<keyword evidence="8 19" id="KW-0812">Transmembrane</keyword>
<evidence type="ECO:0000256" key="19">
    <source>
        <dbReference type="SAM" id="Phobius"/>
    </source>
</evidence>
<evidence type="ECO:0000256" key="5">
    <source>
        <dbReference type="ARBA" id="ARBA00022527"/>
    </source>
</evidence>
<keyword evidence="11" id="KW-0547">Nucleotide-binding</keyword>
<evidence type="ECO:0000256" key="8">
    <source>
        <dbReference type="ARBA" id="ARBA00022692"/>
    </source>
</evidence>
<evidence type="ECO:0000256" key="9">
    <source>
        <dbReference type="ARBA" id="ARBA00022729"/>
    </source>
</evidence>
<dbReference type="PROSITE" id="PS51450">
    <property type="entry name" value="LRR"/>
    <property type="match status" value="2"/>
</dbReference>
<keyword evidence="7" id="KW-1070">Brassinosteroid signaling pathway</keyword>
<keyword evidence="14 19" id="KW-1133">Transmembrane helix</keyword>
<evidence type="ECO:0000256" key="4">
    <source>
        <dbReference type="ARBA" id="ARBA00022475"/>
    </source>
</evidence>
<dbReference type="Pfam" id="PF13855">
    <property type="entry name" value="LRR_8"/>
    <property type="match status" value="2"/>
</dbReference>
<evidence type="ECO:0000256" key="12">
    <source>
        <dbReference type="ARBA" id="ARBA00022777"/>
    </source>
</evidence>
<evidence type="ECO:0000256" key="16">
    <source>
        <dbReference type="ARBA" id="ARBA00023180"/>
    </source>
</evidence>
<evidence type="ECO:0000256" key="3">
    <source>
        <dbReference type="ARBA" id="ARBA00012513"/>
    </source>
</evidence>
<evidence type="ECO:0000256" key="1">
    <source>
        <dbReference type="ARBA" id="ARBA00004251"/>
    </source>
</evidence>
<feature type="signal peptide" evidence="20">
    <location>
        <begin position="1"/>
        <end position="18"/>
    </location>
</feature>
<keyword evidence="9 20" id="KW-0732">Signal</keyword>
<evidence type="ECO:0000256" key="2">
    <source>
        <dbReference type="ARBA" id="ARBA00009592"/>
    </source>
</evidence>
<dbReference type="InterPro" id="IPR013210">
    <property type="entry name" value="LRR_N_plant-typ"/>
</dbReference>
<dbReference type="Proteomes" id="UP000026961">
    <property type="component" value="Chromosome 11"/>
</dbReference>
<dbReference type="AlphaFoldDB" id="A0A0E0BKB1"/>
<dbReference type="Pfam" id="PF08263">
    <property type="entry name" value="LRRNT_2"/>
    <property type="match status" value="1"/>
</dbReference>
<evidence type="ECO:0000256" key="11">
    <source>
        <dbReference type="ARBA" id="ARBA00022741"/>
    </source>
</evidence>